<protein>
    <submittedName>
        <fullName evidence="1">Uncharacterized protein</fullName>
    </submittedName>
</protein>
<comment type="caution">
    <text evidence="1">The sequence shown here is derived from an EMBL/GenBank/DDBJ whole genome shotgun (WGS) entry which is preliminary data.</text>
</comment>
<reference evidence="1" key="2">
    <citation type="submission" date="2020-11" db="EMBL/GenBank/DDBJ databases">
        <authorList>
            <person name="McCartney M.A."/>
            <person name="Auch B."/>
            <person name="Kono T."/>
            <person name="Mallez S."/>
            <person name="Becker A."/>
            <person name="Gohl D.M."/>
            <person name="Silverstein K.A.T."/>
            <person name="Koren S."/>
            <person name="Bechman K.B."/>
            <person name="Herman A."/>
            <person name="Abrahante J.E."/>
            <person name="Garbe J."/>
        </authorList>
    </citation>
    <scope>NUCLEOTIDE SEQUENCE</scope>
    <source>
        <strain evidence="1">Duluth1</strain>
        <tissue evidence="1">Whole animal</tissue>
    </source>
</reference>
<dbReference type="EMBL" id="JAIWYP010000005">
    <property type="protein sequence ID" value="KAH3823152.1"/>
    <property type="molecule type" value="Genomic_DNA"/>
</dbReference>
<gene>
    <name evidence="1" type="ORF">DPMN_124951</name>
</gene>
<proteinExistence type="predicted"/>
<organism evidence="1 2">
    <name type="scientific">Dreissena polymorpha</name>
    <name type="common">Zebra mussel</name>
    <name type="synonym">Mytilus polymorpha</name>
    <dbReference type="NCBI Taxonomy" id="45954"/>
    <lineage>
        <taxon>Eukaryota</taxon>
        <taxon>Metazoa</taxon>
        <taxon>Spiralia</taxon>
        <taxon>Lophotrochozoa</taxon>
        <taxon>Mollusca</taxon>
        <taxon>Bivalvia</taxon>
        <taxon>Autobranchia</taxon>
        <taxon>Heteroconchia</taxon>
        <taxon>Euheterodonta</taxon>
        <taxon>Imparidentia</taxon>
        <taxon>Neoheterodontei</taxon>
        <taxon>Myida</taxon>
        <taxon>Dreissenoidea</taxon>
        <taxon>Dreissenidae</taxon>
        <taxon>Dreissena</taxon>
    </lineage>
</organism>
<name>A0A9D4GUH3_DREPO</name>
<accession>A0A9D4GUH3</accession>
<keyword evidence="2" id="KW-1185">Reference proteome</keyword>
<reference evidence="1" key="1">
    <citation type="journal article" date="2019" name="bioRxiv">
        <title>The Genome of the Zebra Mussel, Dreissena polymorpha: A Resource for Invasive Species Research.</title>
        <authorList>
            <person name="McCartney M.A."/>
            <person name="Auch B."/>
            <person name="Kono T."/>
            <person name="Mallez S."/>
            <person name="Zhang Y."/>
            <person name="Obille A."/>
            <person name="Becker A."/>
            <person name="Abrahante J.E."/>
            <person name="Garbe J."/>
            <person name="Badalamenti J.P."/>
            <person name="Herman A."/>
            <person name="Mangelson H."/>
            <person name="Liachko I."/>
            <person name="Sullivan S."/>
            <person name="Sone E.D."/>
            <person name="Koren S."/>
            <person name="Silverstein K.A.T."/>
            <person name="Beckman K.B."/>
            <person name="Gohl D.M."/>
        </authorList>
    </citation>
    <scope>NUCLEOTIDE SEQUENCE</scope>
    <source>
        <strain evidence="1">Duluth1</strain>
        <tissue evidence="1">Whole animal</tissue>
    </source>
</reference>
<dbReference type="Proteomes" id="UP000828390">
    <property type="component" value="Unassembled WGS sequence"/>
</dbReference>
<sequence>MMVAVISDPAKSNSASYQNNQKDYRRFATTTTYTMQLAFGKDHSLDFQLVWDIDPRTETICPPDKNKPRLQSQIVALYRYSKDIKEGSLSKFIGKLLIKLLLWSPFLEPRTSMWCLWGRSKDCFHSGHGTHDLPVTRRTPYPLHHGNHLHLSTKFG</sequence>
<dbReference type="AlphaFoldDB" id="A0A9D4GUH3"/>
<evidence type="ECO:0000313" key="2">
    <source>
        <dbReference type="Proteomes" id="UP000828390"/>
    </source>
</evidence>
<evidence type="ECO:0000313" key="1">
    <source>
        <dbReference type="EMBL" id="KAH3823152.1"/>
    </source>
</evidence>